<proteinExistence type="predicted"/>
<organism evidence="2 3">
    <name type="scientific">Kaistella montana</name>
    <dbReference type="NCBI Taxonomy" id="1849733"/>
    <lineage>
        <taxon>Bacteria</taxon>
        <taxon>Pseudomonadati</taxon>
        <taxon>Bacteroidota</taxon>
        <taxon>Flavobacteriia</taxon>
        <taxon>Flavobacteriales</taxon>
        <taxon>Weeksellaceae</taxon>
        <taxon>Chryseobacterium group</taxon>
        <taxon>Kaistella</taxon>
    </lineage>
</organism>
<evidence type="ECO:0008006" key="4">
    <source>
        <dbReference type="Google" id="ProtNLM"/>
    </source>
</evidence>
<evidence type="ECO:0000313" key="2">
    <source>
        <dbReference type="EMBL" id="MFD2545438.1"/>
    </source>
</evidence>
<dbReference type="EMBL" id="JBHULG010000002">
    <property type="protein sequence ID" value="MFD2545438.1"/>
    <property type="molecule type" value="Genomic_DNA"/>
</dbReference>
<name>A0ABW5K9Y0_9FLAO</name>
<gene>
    <name evidence="2" type="ORF">ACFSO8_08190</name>
</gene>
<comment type="caution">
    <text evidence="2">The sequence shown here is derived from an EMBL/GenBank/DDBJ whole genome shotgun (WGS) entry which is preliminary data.</text>
</comment>
<protein>
    <recommendedName>
        <fullName evidence="4">Cation:proton antiporter</fullName>
    </recommendedName>
</protein>
<feature type="transmembrane region" description="Helical" evidence="1">
    <location>
        <begin position="37"/>
        <end position="55"/>
    </location>
</feature>
<sequence>MLLPLIGFIVFSVLISAFGILFLLFNPNYKLNIQNILAFDFGAVIFVVASSISYGKIVANDGTLESTFAVIAYLAIILVMIFIGGIVGVNLLKKIGSKLKRI</sequence>
<keyword evidence="1" id="KW-0812">Transmembrane</keyword>
<keyword evidence="3" id="KW-1185">Reference proteome</keyword>
<accession>A0ABW5K9Y0</accession>
<feature type="transmembrane region" description="Helical" evidence="1">
    <location>
        <begin position="6"/>
        <end position="25"/>
    </location>
</feature>
<dbReference type="Proteomes" id="UP001597394">
    <property type="component" value="Unassembled WGS sequence"/>
</dbReference>
<keyword evidence="1" id="KW-0472">Membrane</keyword>
<feature type="transmembrane region" description="Helical" evidence="1">
    <location>
        <begin position="67"/>
        <end position="92"/>
    </location>
</feature>
<keyword evidence="1" id="KW-1133">Transmembrane helix</keyword>
<reference evidence="3" key="1">
    <citation type="journal article" date="2019" name="Int. J. Syst. Evol. Microbiol.">
        <title>The Global Catalogue of Microorganisms (GCM) 10K type strain sequencing project: providing services to taxonomists for standard genome sequencing and annotation.</title>
        <authorList>
            <consortium name="The Broad Institute Genomics Platform"/>
            <consortium name="The Broad Institute Genome Sequencing Center for Infectious Disease"/>
            <person name="Wu L."/>
            <person name="Ma J."/>
        </authorList>
    </citation>
    <scope>NUCLEOTIDE SEQUENCE [LARGE SCALE GENOMIC DNA]</scope>
    <source>
        <strain evidence="3">KCTC 52204</strain>
    </source>
</reference>
<evidence type="ECO:0000313" key="3">
    <source>
        <dbReference type="Proteomes" id="UP001597394"/>
    </source>
</evidence>
<dbReference type="RefSeq" id="WP_255929582.1">
    <property type="nucleotide sequence ID" value="NZ_JANFQP010000002.1"/>
</dbReference>
<evidence type="ECO:0000256" key="1">
    <source>
        <dbReference type="SAM" id="Phobius"/>
    </source>
</evidence>